<accession>A0A1D6LK17</accession>
<dbReference type="Pfam" id="PF24173">
    <property type="entry name" value="TPR_TTI1_N"/>
    <property type="match status" value="1"/>
</dbReference>
<dbReference type="EMBL" id="CM000782">
    <property type="protein sequence ID" value="AQK80063.1"/>
    <property type="molecule type" value="Genomic_DNA"/>
</dbReference>
<dbReference type="PANTHER" id="PTHR18460:SF3">
    <property type="entry name" value="TELO2-INTERACTING PROTEIN 1 HOMOLOG"/>
    <property type="match status" value="1"/>
</dbReference>
<dbReference type="AlphaFoldDB" id="A0A1D6LK17"/>
<name>A0A1D6LK17_MAIZE</name>
<evidence type="ECO:0000259" key="1">
    <source>
        <dbReference type="Pfam" id="PF24173"/>
    </source>
</evidence>
<dbReference type="InterPro" id="IPR057566">
    <property type="entry name" value="TPR_TTI1_N"/>
</dbReference>
<feature type="domain" description="TTI1 N-terminal TPR" evidence="1">
    <location>
        <begin position="43"/>
        <end position="165"/>
    </location>
</feature>
<dbReference type="STRING" id="4577.A0A1D6LK17"/>
<gene>
    <name evidence="2" type="ORF">ZEAMMB73_Zm00001d035986</name>
</gene>
<evidence type="ECO:0000313" key="2">
    <source>
        <dbReference type="EMBL" id="AQK80063.1"/>
    </source>
</evidence>
<sequence>MISGAAGSSLSIEQAILGLTEALMIVLNDKENLSALGKHKNENHSGGSESTEHILQMLRQLPTKNISDKISHAEITDDSISNVNNSFADRKALHVKRTKKWLEETTSNVDKLLCATFPHLAIHSSEKVRKAVVSGVKGLLSSCSSTLKRTKMLLLECLCVLSCDDAAAMSEAAQDALDHLFNQGHNLVTENEISDTFTRFVPLPVLKQLKLMMACDNKVLTVLYIISRLVERLPQVVLGSEETTALSHARMLLALTFYAGPQFLINHLHRSPVSSLSLGCSRHFFHRYMVIAARFFDCLGLCIGHSSQFSGSMDKLIVSKPLSIGYLYSVAELKSGAYSKDTTNISLHATSTSAASKISVIHDNALPNALLGTVEYKLPHVPPWFFHAGSQKLYGVLAGIIRLVGLSTMSGTL</sequence>
<organism evidence="2">
    <name type="scientific">Zea mays</name>
    <name type="common">Maize</name>
    <dbReference type="NCBI Taxonomy" id="4577"/>
    <lineage>
        <taxon>Eukaryota</taxon>
        <taxon>Viridiplantae</taxon>
        <taxon>Streptophyta</taxon>
        <taxon>Embryophyta</taxon>
        <taxon>Tracheophyta</taxon>
        <taxon>Spermatophyta</taxon>
        <taxon>Magnoliopsida</taxon>
        <taxon>Liliopsida</taxon>
        <taxon>Poales</taxon>
        <taxon>Poaceae</taxon>
        <taxon>PACMAD clade</taxon>
        <taxon>Panicoideae</taxon>
        <taxon>Andropogonodae</taxon>
        <taxon>Andropogoneae</taxon>
        <taxon>Tripsacinae</taxon>
        <taxon>Zea</taxon>
    </lineage>
</organism>
<dbReference type="OMA" id="EFLMIAF"/>
<reference evidence="2" key="1">
    <citation type="submission" date="2015-12" db="EMBL/GenBank/DDBJ databases">
        <title>Update maize B73 reference genome by single molecule sequencing technologies.</title>
        <authorList>
            <consortium name="Maize Genome Sequencing Project"/>
            <person name="Ware D."/>
        </authorList>
    </citation>
    <scope>NUCLEOTIDE SEQUENCE</scope>
    <source>
        <tissue evidence="2">Seedling</tissue>
    </source>
</reference>
<dbReference type="InParanoid" id="A0A1D6LK17"/>
<protein>
    <submittedName>
        <fullName evidence="2">ARM repeat superfamily protein</fullName>
    </submittedName>
</protein>
<dbReference type="ExpressionAtlas" id="A0A1D6LK17">
    <property type="expression patterns" value="baseline"/>
</dbReference>
<dbReference type="PANTHER" id="PTHR18460">
    <property type="entry name" value="TEL2 INTERACTING PROTEIN 1 TTI1 FAMILY MEMBER"/>
    <property type="match status" value="1"/>
</dbReference>
<dbReference type="InterPro" id="IPR052587">
    <property type="entry name" value="TELO2-interacting_protein_1"/>
</dbReference>
<proteinExistence type="predicted"/>